<evidence type="ECO:0000259" key="1">
    <source>
        <dbReference type="Pfam" id="PF21687"/>
    </source>
</evidence>
<dbReference type="PANTHER" id="PTHR38831">
    <property type="entry name" value="TYPE II SECRETION SYSTEM PROTEIN K"/>
    <property type="match status" value="1"/>
</dbReference>
<dbReference type="InterPro" id="IPR049031">
    <property type="entry name" value="T2SSK_SAM-like_1st"/>
</dbReference>
<dbReference type="EMBL" id="JAHQZT010000019">
    <property type="protein sequence ID" value="MBV0934275.1"/>
    <property type="molecule type" value="Genomic_DNA"/>
</dbReference>
<dbReference type="PANTHER" id="PTHR38831:SF2">
    <property type="entry name" value="TYPE II SECRETION SYSTEM PROTEIN K"/>
    <property type="match status" value="1"/>
</dbReference>
<dbReference type="InterPro" id="IPR005628">
    <property type="entry name" value="GspK"/>
</dbReference>
<comment type="caution">
    <text evidence="2">The sequence shown here is derived from an EMBL/GenBank/DDBJ whole genome shotgun (WGS) entry which is preliminary data.</text>
</comment>
<protein>
    <submittedName>
        <fullName evidence="2">General secretion pathway protein GspK</fullName>
    </submittedName>
</protein>
<feature type="domain" description="T2SS protein K first SAM-like" evidence="1">
    <location>
        <begin position="110"/>
        <end position="198"/>
    </location>
</feature>
<name>A0ABS6MDP6_9GAMM</name>
<dbReference type="Proteomes" id="UP000755551">
    <property type="component" value="Unassembled WGS sequence"/>
</dbReference>
<gene>
    <name evidence="2" type="ORF">KTN04_13100</name>
</gene>
<reference evidence="2 3" key="1">
    <citation type="submission" date="2021-06" db="EMBL/GenBank/DDBJ databases">
        <title>Bacterium isolated from marine sediment.</title>
        <authorList>
            <person name="Zhu K.-L."/>
            <person name="Du Z.-J."/>
            <person name="Liang Q.-Y."/>
        </authorList>
    </citation>
    <scope>NUCLEOTIDE SEQUENCE [LARGE SCALE GENOMIC DNA]</scope>
    <source>
        <strain evidence="2 3">A346</strain>
    </source>
</reference>
<dbReference type="Pfam" id="PF21687">
    <property type="entry name" value="T2SSK_1st"/>
    <property type="match status" value="1"/>
</dbReference>
<keyword evidence="3" id="KW-1185">Reference proteome</keyword>
<evidence type="ECO:0000313" key="3">
    <source>
        <dbReference type="Proteomes" id="UP000755551"/>
    </source>
</evidence>
<sequence>MRCGAVSRKHRPRRSRGIVLVTVLWVLVLLGLMATNLSLGSRSFSRQVFNAEQGTQARLAADAGISWALWSLQQPGQAGWLADGGARQMQLDDTDVTVRLQDESGKLDLNAAPSELLDALLQPWLADSRQRAALVAAIEDWRDSDDLVRLNGAEAEAYEQAGRITGPGNRPFERLSELQGVLGMTPALYQALLPSLTLATRSRTVNPQVAPHAVLMALPGASDGVVRGYIRQRREAWQEGLPQPELPFDASPYVSDRRGGVHYRVDIQARRAGRITSYRAVALTRRGAQLQLESLPALASFNALDALMSAHTEQPKEEDVQP</sequence>
<evidence type="ECO:0000313" key="2">
    <source>
        <dbReference type="EMBL" id="MBV0934275.1"/>
    </source>
</evidence>
<accession>A0ABS6MDP6</accession>
<organism evidence="2 3">
    <name type="scientific">Marinobacterium weihaiense</name>
    <dbReference type="NCBI Taxonomy" id="2851016"/>
    <lineage>
        <taxon>Bacteria</taxon>
        <taxon>Pseudomonadati</taxon>
        <taxon>Pseudomonadota</taxon>
        <taxon>Gammaproteobacteria</taxon>
        <taxon>Oceanospirillales</taxon>
        <taxon>Oceanospirillaceae</taxon>
        <taxon>Marinobacterium</taxon>
    </lineage>
</organism>
<proteinExistence type="predicted"/>
<dbReference type="RefSeq" id="WP_217335684.1">
    <property type="nucleotide sequence ID" value="NZ_JAHQZT010000019.1"/>
</dbReference>